<sequence>MSETHSNEAAESLPEQLNHRTWTQALREGRLLGQRCRDCGAETATPSAACNACGSRERVTIELPTTGTLYTETTVAVAPQGFDGGYRVGVVDLGSTRVMARLEGDSDIGDSIELAGVLEVDSPVPVFE</sequence>
<reference evidence="3 4" key="1">
    <citation type="submission" date="2022-09" db="EMBL/GenBank/DDBJ databases">
        <title>Enrichment on poylsaccharides allowed isolation of novel metabolic and taxonomic groups of Haloarchaea.</title>
        <authorList>
            <person name="Sorokin D.Y."/>
            <person name="Elcheninov A.G."/>
            <person name="Khizhniak T.V."/>
            <person name="Kolganova T.V."/>
            <person name="Kublanov I.V."/>
        </authorList>
    </citation>
    <scope>NUCLEOTIDE SEQUENCE [LARGE SCALE GENOMIC DNA]</scope>
    <source>
        <strain evidence="3 4">AArc-curdl1</strain>
    </source>
</reference>
<dbReference type="EMBL" id="JAOPJZ010000010">
    <property type="protein sequence ID" value="MCU4752839.1"/>
    <property type="molecule type" value="Genomic_DNA"/>
</dbReference>
<dbReference type="InterPro" id="IPR002878">
    <property type="entry name" value="ChsH2_C"/>
</dbReference>
<dbReference type="Gene3D" id="6.10.30.10">
    <property type="match status" value="1"/>
</dbReference>
<dbReference type="Proteomes" id="UP001321047">
    <property type="component" value="Unassembled WGS sequence"/>
</dbReference>
<feature type="domain" description="ChsH2 C-terminal OB-fold" evidence="1">
    <location>
        <begin position="62"/>
        <end position="114"/>
    </location>
</feature>
<name>A0AAP2ZBC8_9EURY</name>
<evidence type="ECO:0000259" key="2">
    <source>
        <dbReference type="Pfam" id="PF12172"/>
    </source>
</evidence>
<accession>A0AAP2ZBC8</accession>
<dbReference type="SUPFAM" id="SSF50249">
    <property type="entry name" value="Nucleic acid-binding proteins"/>
    <property type="match status" value="1"/>
</dbReference>
<feature type="domain" description="ChsH2 rubredoxin-like zinc ribbon" evidence="2">
    <location>
        <begin position="24"/>
        <end position="57"/>
    </location>
</feature>
<dbReference type="Pfam" id="PF12172">
    <property type="entry name" value="zf-ChsH2"/>
    <property type="match status" value="1"/>
</dbReference>
<dbReference type="InterPro" id="IPR052513">
    <property type="entry name" value="Thioester_dehydratase-like"/>
</dbReference>
<dbReference type="InterPro" id="IPR022002">
    <property type="entry name" value="ChsH2_Znr"/>
</dbReference>
<dbReference type="AlphaFoldDB" id="A0AAP2ZBC8"/>
<dbReference type="Pfam" id="PF01796">
    <property type="entry name" value="OB_ChsH2_C"/>
    <property type="match status" value="1"/>
</dbReference>
<evidence type="ECO:0000313" key="4">
    <source>
        <dbReference type="Proteomes" id="UP001321047"/>
    </source>
</evidence>
<gene>
    <name evidence="3" type="ORF">OB919_12775</name>
</gene>
<evidence type="ECO:0000259" key="1">
    <source>
        <dbReference type="Pfam" id="PF01796"/>
    </source>
</evidence>
<comment type="caution">
    <text evidence="3">The sequence shown here is derived from an EMBL/GenBank/DDBJ whole genome shotgun (WGS) entry which is preliminary data.</text>
</comment>
<dbReference type="PANTHER" id="PTHR34075:SF5">
    <property type="entry name" value="BLR3430 PROTEIN"/>
    <property type="match status" value="1"/>
</dbReference>
<protein>
    <submittedName>
        <fullName evidence="3">Zinc ribbon domain-containing protein</fullName>
    </submittedName>
</protein>
<proteinExistence type="predicted"/>
<keyword evidence="4" id="KW-1185">Reference proteome</keyword>
<dbReference type="RefSeq" id="WP_342809167.1">
    <property type="nucleotide sequence ID" value="NZ_JAOPJZ010000010.1"/>
</dbReference>
<dbReference type="InterPro" id="IPR012340">
    <property type="entry name" value="NA-bd_OB-fold"/>
</dbReference>
<dbReference type="PANTHER" id="PTHR34075">
    <property type="entry name" value="BLR3430 PROTEIN"/>
    <property type="match status" value="1"/>
</dbReference>
<organism evidence="3 4">
    <name type="scientific">Natronosalvus hydrolyticus</name>
    <dbReference type="NCBI Taxonomy" id="2979988"/>
    <lineage>
        <taxon>Archaea</taxon>
        <taxon>Methanobacteriati</taxon>
        <taxon>Methanobacteriota</taxon>
        <taxon>Stenosarchaea group</taxon>
        <taxon>Halobacteria</taxon>
        <taxon>Halobacteriales</taxon>
        <taxon>Natrialbaceae</taxon>
        <taxon>Natronosalvus</taxon>
    </lineage>
</organism>
<evidence type="ECO:0000313" key="3">
    <source>
        <dbReference type="EMBL" id="MCU4752839.1"/>
    </source>
</evidence>